<organism evidence="1 2">
    <name type="scientific">Candidatus Methylomirabilis lanthanidiphila</name>
    <dbReference type="NCBI Taxonomy" id="2211376"/>
    <lineage>
        <taxon>Bacteria</taxon>
        <taxon>Candidatus Methylomirabilota</taxon>
        <taxon>Candidatus Methylomirabilia</taxon>
        <taxon>Candidatus Methylomirabilales</taxon>
        <taxon>Candidatus Methylomirabilaceae</taxon>
        <taxon>Candidatus Methylomirabilis</taxon>
    </lineage>
</organism>
<keyword evidence="2" id="KW-1185">Reference proteome</keyword>
<reference evidence="1 2" key="1">
    <citation type="submission" date="2019-07" db="EMBL/GenBank/DDBJ databases">
        <authorList>
            <person name="Cremers G."/>
        </authorList>
    </citation>
    <scope>NUCLEOTIDE SEQUENCE [LARGE SCALE GENOMIC DNA]</scope>
</reference>
<gene>
    <name evidence="1" type="ORF">MELA_00286</name>
</gene>
<evidence type="ECO:0000313" key="1">
    <source>
        <dbReference type="EMBL" id="VUZ83927.1"/>
    </source>
</evidence>
<dbReference type="Proteomes" id="UP000334340">
    <property type="component" value="Unassembled WGS sequence"/>
</dbReference>
<accession>A0A564ZGB4</accession>
<proteinExistence type="predicted"/>
<dbReference type="AlphaFoldDB" id="A0A564ZGB4"/>
<sequence length="61" mass="7104">MKKMLRHCFFCGSALTLRETYLLAEGPTADVVRSVCRPCYLHKSLEIREAVSREREEGFIR</sequence>
<name>A0A564ZGB4_9BACT</name>
<protein>
    <submittedName>
        <fullName evidence="1">Uncharacterized protein</fullName>
    </submittedName>
</protein>
<dbReference type="EMBL" id="CABIKM010000003">
    <property type="protein sequence ID" value="VUZ83927.1"/>
    <property type="molecule type" value="Genomic_DNA"/>
</dbReference>
<evidence type="ECO:0000313" key="2">
    <source>
        <dbReference type="Proteomes" id="UP000334340"/>
    </source>
</evidence>